<dbReference type="Proteomes" id="UP001221757">
    <property type="component" value="Unassembled WGS sequence"/>
</dbReference>
<proteinExistence type="predicted"/>
<feature type="compositionally biased region" description="Low complexity" evidence="1">
    <location>
        <begin position="26"/>
        <end position="35"/>
    </location>
</feature>
<feature type="compositionally biased region" description="Basic and acidic residues" evidence="1">
    <location>
        <begin position="37"/>
        <end position="55"/>
    </location>
</feature>
<sequence>MVPRSLGRRTYSHRERNVVPSTSGLPSTPATTITPPEEPRGFPDSDSPPFHDQDAHRDNDLSLLPFLLHWTLTFQALPAVELEYASVVYSSLATTTLQPLPSTSGHKMGELCESPRREIVLGAFATARIGKWVVPPVRSSPSRMCYRHGLDLEAKFVAGLICTRGFRRYTQLSTSGKFTAGLISAAALDMKIRSQIRLRHCKIDRYSPETS</sequence>
<accession>A0AAD7D0L5</accession>
<protein>
    <submittedName>
        <fullName evidence="2">Uncharacterized protein</fullName>
    </submittedName>
</protein>
<name>A0AAD7D0L5_MYCRO</name>
<reference evidence="2" key="1">
    <citation type="submission" date="2023-03" db="EMBL/GenBank/DDBJ databases">
        <title>Massive genome expansion in bonnet fungi (Mycena s.s.) driven by repeated elements and novel gene families across ecological guilds.</title>
        <authorList>
            <consortium name="Lawrence Berkeley National Laboratory"/>
            <person name="Harder C.B."/>
            <person name="Miyauchi S."/>
            <person name="Viragh M."/>
            <person name="Kuo A."/>
            <person name="Thoen E."/>
            <person name="Andreopoulos B."/>
            <person name="Lu D."/>
            <person name="Skrede I."/>
            <person name="Drula E."/>
            <person name="Henrissat B."/>
            <person name="Morin E."/>
            <person name="Kohler A."/>
            <person name="Barry K."/>
            <person name="LaButti K."/>
            <person name="Morin E."/>
            <person name="Salamov A."/>
            <person name="Lipzen A."/>
            <person name="Mereny Z."/>
            <person name="Hegedus B."/>
            <person name="Baldrian P."/>
            <person name="Stursova M."/>
            <person name="Weitz H."/>
            <person name="Taylor A."/>
            <person name="Grigoriev I.V."/>
            <person name="Nagy L.G."/>
            <person name="Martin F."/>
            <person name="Kauserud H."/>
        </authorList>
    </citation>
    <scope>NUCLEOTIDE SEQUENCE</scope>
    <source>
        <strain evidence="2">CBHHK067</strain>
    </source>
</reference>
<comment type="caution">
    <text evidence="2">The sequence shown here is derived from an EMBL/GenBank/DDBJ whole genome shotgun (WGS) entry which is preliminary data.</text>
</comment>
<dbReference type="AlphaFoldDB" id="A0AAD7D0L5"/>
<feature type="region of interest" description="Disordered" evidence="1">
    <location>
        <begin position="1"/>
        <end position="55"/>
    </location>
</feature>
<keyword evidence="3" id="KW-1185">Reference proteome</keyword>
<feature type="compositionally biased region" description="Basic residues" evidence="1">
    <location>
        <begin position="1"/>
        <end position="11"/>
    </location>
</feature>
<gene>
    <name evidence="2" type="ORF">B0H17DRAFT_1251594</name>
</gene>
<evidence type="ECO:0000313" key="2">
    <source>
        <dbReference type="EMBL" id="KAJ7667422.1"/>
    </source>
</evidence>
<evidence type="ECO:0000313" key="3">
    <source>
        <dbReference type="Proteomes" id="UP001221757"/>
    </source>
</evidence>
<evidence type="ECO:0000256" key="1">
    <source>
        <dbReference type="SAM" id="MobiDB-lite"/>
    </source>
</evidence>
<organism evidence="2 3">
    <name type="scientific">Mycena rosella</name>
    <name type="common">Pink bonnet</name>
    <name type="synonym">Agaricus rosellus</name>
    <dbReference type="NCBI Taxonomy" id="1033263"/>
    <lineage>
        <taxon>Eukaryota</taxon>
        <taxon>Fungi</taxon>
        <taxon>Dikarya</taxon>
        <taxon>Basidiomycota</taxon>
        <taxon>Agaricomycotina</taxon>
        <taxon>Agaricomycetes</taxon>
        <taxon>Agaricomycetidae</taxon>
        <taxon>Agaricales</taxon>
        <taxon>Marasmiineae</taxon>
        <taxon>Mycenaceae</taxon>
        <taxon>Mycena</taxon>
    </lineage>
</organism>
<dbReference type="EMBL" id="JARKIE010000200">
    <property type="protein sequence ID" value="KAJ7667422.1"/>
    <property type="molecule type" value="Genomic_DNA"/>
</dbReference>